<dbReference type="EMBL" id="RJKN01000009">
    <property type="protein sequence ID" value="ROP26914.1"/>
    <property type="molecule type" value="Genomic_DNA"/>
</dbReference>
<feature type="transmembrane region" description="Helical" evidence="1">
    <location>
        <begin position="243"/>
        <end position="264"/>
    </location>
</feature>
<feature type="transmembrane region" description="Helical" evidence="1">
    <location>
        <begin position="84"/>
        <end position="111"/>
    </location>
</feature>
<keyword evidence="1" id="KW-0812">Transmembrane</keyword>
<keyword evidence="3" id="KW-1185">Reference proteome</keyword>
<feature type="transmembrane region" description="Helical" evidence="1">
    <location>
        <begin position="196"/>
        <end position="215"/>
    </location>
</feature>
<comment type="caution">
    <text evidence="2">The sequence shown here is derived from an EMBL/GenBank/DDBJ whole genome shotgun (WGS) entry which is preliminary data.</text>
</comment>
<accession>A0A3N1G9M2</accession>
<proteinExistence type="predicted"/>
<evidence type="ECO:0000256" key="1">
    <source>
        <dbReference type="SAM" id="Phobius"/>
    </source>
</evidence>
<sequence>MLTSAPTGPGRAGGTDGQPVAAVTPLRVLASEATKLVGAVWWPWLLGGTVVVTVAVTLVLASFVRPEEGVPAAQVLTAGHPVLALGLLGLGVLVGAGDFTTGAATSTYLAVPRRLPVLGAQAVLTTGAAVLTGSLAAAGAAVVTDGARARALPGALPGPDHLTTVGAGVGLVLHGTGLALLALGLAVLVRRPGPALVGPVVLLLLVDPLLAAGAGPVTDVVRGLLPAAGTAMLTEAGPPVGPLRGGLVLAGWVAVVTAAAAWRLRTRDVT</sequence>
<feature type="transmembrane region" description="Helical" evidence="1">
    <location>
        <begin position="164"/>
        <end position="189"/>
    </location>
</feature>
<dbReference type="AlphaFoldDB" id="A0A3N1G9M2"/>
<protein>
    <submittedName>
        <fullName evidence="2">ABC-2 type transport system permease protein</fullName>
    </submittedName>
</protein>
<feature type="transmembrane region" description="Helical" evidence="1">
    <location>
        <begin position="41"/>
        <end position="64"/>
    </location>
</feature>
<keyword evidence="1" id="KW-0472">Membrane</keyword>
<dbReference type="Proteomes" id="UP000276232">
    <property type="component" value="Unassembled WGS sequence"/>
</dbReference>
<gene>
    <name evidence="2" type="ORF">EDC03_3151</name>
</gene>
<name>A0A3N1G9M2_9ACTN</name>
<evidence type="ECO:0000313" key="3">
    <source>
        <dbReference type="Proteomes" id="UP000276232"/>
    </source>
</evidence>
<organism evidence="2 3">
    <name type="scientific">Pseudokineococcus lusitanus</name>
    <dbReference type="NCBI Taxonomy" id="763993"/>
    <lineage>
        <taxon>Bacteria</taxon>
        <taxon>Bacillati</taxon>
        <taxon>Actinomycetota</taxon>
        <taxon>Actinomycetes</taxon>
        <taxon>Kineosporiales</taxon>
        <taxon>Kineosporiaceae</taxon>
        <taxon>Pseudokineococcus</taxon>
    </lineage>
</organism>
<dbReference type="InParanoid" id="A0A3N1G9M2"/>
<keyword evidence="1" id="KW-1133">Transmembrane helix</keyword>
<evidence type="ECO:0000313" key="2">
    <source>
        <dbReference type="EMBL" id="ROP26914.1"/>
    </source>
</evidence>
<reference evidence="2 3" key="1">
    <citation type="journal article" date="2015" name="Stand. Genomic Sci.">
        <title>Genomic Encyclopedia of Bacterial and Archaeal Type Strains, Phase III: the genomes of soil and plant-associated and newly described type strains.</title>
        <authorList>
            <person name="Whitman W.B."/>
            <person name="Woyke T."/>
            <person name="Klenk H.P."/>
            <person name="Zhou Y."/>
            <person name="Lilburn T.G."/>
            <person name="Beck B.J."/>
            <person name="De Vos P."/>
            <person name="Vandamme P."/>
            <person name="Eisen J.A."/>
            <person name="Garrity G."/>
            <person name="Hugenholtz P."/>
            <person name="Kyrpides N.C."/>
        </authorList>
    </citation>
    <scope>NUCLEOTIDE SEQUENCE [LARGE SCALE GENOMIC DNA]</scope>
    <source>
        <strain evidence="2 3">CECT 7306</strain>
    </source>
</reference>